<dbReference type="EMBL" id="BAABLO010000001">
    <property type="protein sequence ID" value="GAA4711084.1"/>
    <property type="molecule type" value="Genomic_DNA"/>
</dbReference>
<evidence type="ECO:0008006" key="4">
    <source>
        <dbReference type="Google" id="ProtNLM"/>
    </source>
</evidence>
<sequence length="79" mass="8132">MPQYGAAAVVAEVVAEVVDAVAGSVVDAATGMPPRAAATASDRIARRVVRVLLVLPTVFVVFMASSLRTPHGRPAPHRG</sequence>
<name>A0ABP8XQV7_9MICO</name>
<keyword evidence="1" id="KW-0472">Membrane</keyword>
<gene>
    <name evidence="2" type="ORF">GCM10025782_03950</name>
</gene>
<comment type="caution">
    <text evidence="2">The sequence shown here is derived from an EMBL/GenBank/DDBJ whole genome shotgun (WGS) entry which is preliminary data.</text>
</comment>
<keyword evidence="1" id="KW-1133">Transmembrane helix</keyword>
<protein>
    <recommendedName>
        <fullName evidence="4">RDD domain-containing protein</fullName>
    </recommendedName>
</protein>
<dbReference type="Proteomes" id="UP001500556">
    <property type="component" value="Unassembled WGS sequence"/>
</dbReference>
<keyword evidence="3" id="KW-1185">Reference proteome</keyword>
<reference evidence="3" key="1">
    <citation type="journal article" date="2019" name="Int. J. Syst. Evol. Microbiol.">
        <title>The Global Catalogue of Microorganisms (GCM) 10K type strain sequencing project: providing services to taxonomists for standard genome sequencing and annotation.</title>
        <authorList>
            <consortium name="The Broad Institute Genomics Platform"/>
            <consortium name="The Broad Institute Genome Sequencing Center for Infectious Disease"/>
            <person name="Wu L."/>
            <person name="Ma J."/>
        </authorList>
    </citation>
    <scope>NUCLEOTIDE SEQUENCE [LARGE SCALE GENOMIC DNA]</scope>
    <source>
        <strain evidence="3">JCM 18961</strain>
    </source>
</reference>
<feature type="transmembrane region" description="Helical" evidence="1">
    <location>
        <begin position="48"/>
        <end position="67"/>
    </location>
</feature>
<evidence type="ECO:0000313" key="3">
    <source>
        <dbReference type="Proteomes" id="UP001500556"/>
    </source>
</evidence>
<organism evidence="2 3">
    <name type="scientific">Pedococcus ginsenosidimutans</name>
    <dbReference type="NCBI Taxonomy" id="490570"/>
    <lineage>
        <taxon>Bacteria</taxon>
        <taxon>Bacillati</taxon>
        <taxon>Actinomycetota</taxon>
        <taxon>Actinomycetes</taxon>
        <taxon>Micrococcales</taxon>
        <taxon>Intrasporangiaceae</taxon>
        <taxon>Pedococcus</taxon>
    </lineage>
</organism>
<keyword evidence="1" id="KW-0812">Transmembrane</keyword>
<evidence type="ECO:0000256" key="1">
    <source>
        <dbReference type="SAM" id="Phobius"/>
    </source>
</evidence>
<proteinExistence type="predicted"/>
<accession>A0ABP8XQV7</accession>
<evidence type="ECO:0000313" key="2">
    <source>
        <dbReference type="EMBL" id="GAA4711084.1"/>
    </source>
</evidence>